<dbReference type="Proteomes" id="UP001457282">
    <property type="component" value="Unassembled WGS sequence"/>
</dbReference>
<dbReference type="EMBL" id="JBEDUW010000002">
    <property type="protein sequence ID" value="KAK9943892.1"/>
    <property type="molecule type" value="Genomic_DNA"/>
</dbReference>
<evidence type="ECO:0000313" key="2">
    <source>
        <dbReference type="Proteomes" id="UP001457282"/>
    </source>
</evidence>
<proteinExistence type="predicted"/>
<dbReference type="PANTHER" id="PTHR34662:SF3">
    <property type="entry name" value="OS04G0422700 PROTEIN"/>
    <property type="match status" value="1"/>
</dbReference>
<organism evidence="1 2">
    <name type="scientific">Rubus argutus</name>
    <name type="common">Southern blackberry</name>
    <dbReference type="NCBI Taxonomy" id="59490"/>
    <lineage>
        <taxon>Eukaryota</taxon>
        <taxon>Viridiplantae</taxon>
        <taxon>Streptophyta</taxon>
        <taxon>Embryophyta</taxon>
        <taxon>Tracheophyta</taxon>
        <taxon>Spermatophyta</taxon>
        <taxon>Magnoliopsida</taxon>
        <taxon>eudicotyledons</taxon>
        <taxon>Gunneridae</taxon>
        <taxon>Pentapetalae</taxon>
        <taxon>rosids</taxon>
        <taxon>fabids</taxon>
        <taxon>Rosales</taxon>
        <taxon>Rosaceae</taxon>
        <taxon>Rosoideae</taxon>
        <taxon>Rosoideae incertae sedis</taxon>
        <taxon>Rubus</taxon>
    </lineage>
</organism>
<accession>A0AAW1Y819</accession>
<evidence type="ECO:0000313" key="1">
    <source>
        <dbReference type="EMBL" id="KAK9943892.1"/>
    </source>
</evidence>
<dbReference type="AlphaFoldDB" id="A0AAW1Y819"/>
<keyword evidence="2" id="KW-1185">Reference proteome</keyword>
<reference evidence="1 2" key="1">
    <citation type="journal article" date="2023" name="G3 (Bethesda)">
        <title>A chromosome-length genome assembly and annotation of blackberry (Rubus argutus, cv. 'Hillquist').</title>
        <authorList>
            <person name="Bruna T."/>
            <person name="Aryal R."/>
            <person name="Dudchenko O."/>
            <person name="Sargent D.J."/>
            <person name="Mead D."/>
            <person name="Buti M."/>
            <person name="Cavallini A."/>
            <person name="Hytonen T."/>
            <person name="Andres J."/>
            <person name="Pham M."/>
            <person name="Weisz D."/>
            <person name="Mascagni F."/>
            <person name="Usai G."/>
            <person name="Natali L."/>
            <person name="Bassil N."/>
            <person name="Fernandez G.E."/>
            <person name="Lomsadze A."/>
            <person name="Armour M."/>
            <person name="Olukolu B."/>
            <person name="Poorten T."/>
            <person name="Britton C."/>
            <person name="Davik J."/>
            <person name="Ashrafi H."/>
            <person name="Aiden E.L."/>
            <person name="Borodovsky M."/>
            <person name="Worthington M."/>
        </authorList>
    </citation>
    <scope>NUCLEOTIDE SEQUENCE [LARGE SCALE GENOMIC DNA]</scope>
    <source>
        <strain evidence="1">PI 553951</strain>
    </source>
</reference>
<name>A0AAW1Y819_RUBAR</name>
<gene>
    <name evidence="1" type="ORF">M0R45_009482</name>
</gene>
<comment type="caution">
    <text evidence="1">The sequence shown here is derived from an EMBL/GenBank/DDBJ whole genome shotgun (WGS) entry which is preliminary data.</text>
</comment>
<sequence length="137" mass="14405">MSAISLKPHFLTNPTPHPIRGTHHALDFSTSPSTMVLCSIHAKALKSLHKGLFNNNGSNGCPTTQFRNSPEPSVGSLIPNKGGGMPFINSNPAVPLPTGEVDSATIRPIPTSGHQGQVLVGLFAAQMALFCVVLLML</sequence>
<dbReference type="PANTHER" id="PTHR34662">
    <property type="entry name" value="OS04G0422700 PROTEIN"/>
    <property type="match status" value="1"/>
</dbReference>
<protein>
    <submittedName>
        <fullName evidence="1">Uncharacterized protein</fullName>
    </submittedName>
</protein>